<dbReference type="AlphaFoldDB" id="A0A9X4IM93"/>
<gene>
    <name evidence="1" type="ORF">LCI24_11485</name>
</gene>
<comment type="caution">
    <text evidence="1">The sequence shown here is derived from an EMBL/GenBank/DDBJ whole genome shotgun (WGS) entry which is preliminary data.</text>
</comment>
<dbReference type="Gene3D" id="3.10.450.50">
    <property type="match status" value="1"/>
</dbReference>
<evidence type="ECO:0000313" key="1">
    <source>
        <dbReference type="EMBL" id="MDE1207413.1"/>
    </source>
</evidence>
<dbReference type="EMBL" id="JAIWJY010000007">
    <property type="protein sequence ID" value="MDE1207413.1"/>
    <property type="molecule type" value="Genomic_DNA"/>
</dbReference>
<proteinExistence type="predicted"/>
<evidence type="ECO:0000313" key="2">
    <source>
        <dbReference type="Proteomes" id="UP001149303"/>
    </source>
</evidence>
<accession>A0A9X4IM93</accession>
<name>A0A9X4IM93_9FLAO</name>
<organism evidence="1 2">
    <name type="scientific">Tenacibaculum larymnensis</name>
    <dbReference type="NCBI Taxonomy" id="2878201"/>
    <lineage>
        <taxon>Bacteria</taxon>
        <taxon>Pseudomonadati</taxon>
        <taxon>Bacteroidota</taxon>
        <taxon>Flavobacteriia</taxon>
        <taxon>Flavobacteriales</taxon>
        <taxon>Flavobacteriaceae</taxon>
        <taxon>Tenacibaculum</taxon>
    </lineage>
</organism>
<reference evidence="1" key="1">
    <citation type="submission" date="2021-09" db="EMBL/GenBank/DDBJ databases">
        <authorList>
            <person name="Smyrli M."/>
        </authorList>
    </citation>
    <scope>NUCLEOTIDE SEQUENCE</scope>
    <source>
        <strain evidence="1">LAR25</strain>
    </source>
</reference>
<protein>
    <submittedName>
        <fullName evidence="1">Nuclear transport factor 2 family protein</fullName>
    </submittedName>
</protein>
<sequence>MKNNIMLKIISSPNCGNSPKMTFLKEFNIALAKGDLDFLTESVTDEIVWNIVGDRKIEGKKEFIEKLKKIKEKNVTELTLKQILSHGKEGAVNGITKTENKKEYAFSNFYFFKGAKGAKIKLITSYIIES</sequence>
<dbReference type="SUPFAM" id="SSF54427">
    <property type="entry name" value="NTF2-like"/>
    <property type="match status" value="1"/>
</dbReference>
<keyword evidence="2" id="KW-1185">Reference proteome</keyword>
<dbReference type="InterPro" id="IPR032710">
    <property type="entry name" value="NTF2-like_dom_sf"/>
</dbReference>
<dbReference type="Proteomes" id="UP001149303">
    <property type="component" value="Unassembled WGS sequence"/>
</dbReference>
<dbReference type="RefSeq" id="WP_274640497.1">
    <property type="nucleotide sequence ID" value="NZ_JAIWJY010000007.1"/>
</dbReference>